<name>A0A242JVZ6_9ENTE</name>
<dbReference type="PANTHER" id="PTHR10057">
    <property type="entry name" value="PERIPHERAL-TYPE BENZODIAZEPINE RECEPTOR"/>
    <property type="match status" value="1"/>
</dbReference>
<dbReference type="InterPro" id="IPR038330">
    <property type="entry name" value="TspO/MBR-related_sf"/>
</dbReference>
<evidence type="ECO:0000256" key="2">
    <source>
        <dbReference type="ARBA" id="ARBA00007524"/>
    </source>
</evidence>
<feature type="transmembrane region" description="Helical" evidence="6">
    <location>
        <begin position="105"/>
        <end position="126"/>
    </location>
</feature>
<comment type="similarity">
    <text evidence="2">Belongs to the TspO/BZRP family.</text>
</comment>
<reference evidence="7 8" key="1">
    <citation type="submission" date="2017-05" db="EMBL/GenBank/DDBJ databases">
        <title>The Genome Sequence of Enterococcus sp. 10A9_DIV0425.</title>
        <authorList>
            <consortium name="The Broad Institute Genomics Platform"/>
            <consortium name="The Broad Institute Genomic Center for Infectious Diseases"/>
            <person name="Earl A."/>
            <person name="Manson A."/>
            <person name="Schwartman J."/>
            <person name="Gilmore M."/>
            <person name="Abouelleil A."/>
            <person name="Cao P."/>
            <person name="Chapman S."/>
            <person name="Cusick C."/>
            <person name="Shea T."/>
            <person name="Young S."/>
            <person name="Neafsey D."/>
            <person name="Nusbaum C."/>
            <person name="Birren B."/>
        </authorList>
    </citation>
    <scope>NUCLEOTIDE SEQUENCE [LARGE SCALE GENOMIC DNA]</scope>
    <source>
        <strain evidence="7 8">10A9_DIV0425</strain>
    </source>
</reference>
<evidence type="ECO:0000256" key="5">
    <source>
        <dbReference type="ARBA" id="ARBA00023136"/>
    </source>
</evidence>
<evidence type="ECO:0000256" key="4">
    <source>
        <dbReference type="ARBA" id="ARBA00022989"/>
    </source>
</evidence>
<feature type="transmembrane region" description="Helical" evidence="6">
    <location>
        <begin position="7"/>
        <end position="27"/>
    </location>
</feature>
<feature type="transmembrane region" description="Helical" evidence="6">
    <location>
        <begin position="47"/>
        <end position="67"/>
    </location>
</feature>
<dbReference type="InterPro" id="IPR004307">
    <property type="entry name" value="TspO_MBR"/>
</dbReference>
<dbReference type="AlphaFoldDB" id="A0A242JVZ6"/>
<dbReference type="GO" id="GO:0016020">
    <property type="term" value="C:membrane"/>
    <property type="evidence" value="ECO:0007669"/>
    <property type="project" value="UniProtKB-SubCell"/>
</dbReference>
<evidence type="ECO:0000256" key="3">
    <source>
        <dbReference type="ARBA" id="ARBA00022692"/>
    </source>
</evidence>
<dbReference type="FunFam" id="1.20.1260.100:FF:000001">
    <property type="entry name" value="translocator protein 2"/>
    <property type="match status" value="1"/>
</dbReference>
<dbReference type="RefSeq" id="WP_086285326.1">
    <property type="nucleotide sequence ID" value="NZ_NGMO01000004.1"/>
</dbReference>
<dbReference type="STRING" id="1987383.A5844_002272"/>
<dbReference type="GO" id="GO:0033013">
    <property type="term" value="P:tetrapyrrole metabolic process"/>
    <property type="evidence" value="ECO:0007669"/>
    <property type="project" value="UniProtKB-ARBA"/>
</dbReference>
<keyword evidence="3 6" id="KW-0812">Transmembrane</keyword>
<dbReference type="Gene3D" id="1.20.1260.100">
    <property type="entry name" value="TspO/MBR protein"/>
    <property type="match status" value="1"/>
</dbReference>
<accession>A0A242JVZ6</accession>
<keyword evidence="8" id="KW-1185">Reference proteome</keyword>
<dbReference type="Proteomes" id="UP000194933">
    <property type="component" value="Unassembled WGS sequence"/>
</dbReference>
<gene>
    <name evidence="7" type="ORF">A5844_002272</name>
</gene>
<keyword evidence="4 6" id="KW-1133">Transmembrane helix</keyword>
<comment type="caution">
    <text evidence="7">The sequence shown here is derived from an EMBL/GenBank/DDBJ whole genome shotgun (WGS) entry which is preliminary data.</text>
</comment>
<comment type="subcellular location">
    <subcellularLocation>
        <location evidence="1">Membrane</location>
        <topology evidence="1">Multi-pass membrane protein</topology>
    </subcellularLocation>
</comment>
<proteinExistence type="inferred from homology"/>
<feature type="transmembrane region" description="Helical" evidence="6">
    <location>
        <begin position="138"/>
        <end position="155"/>
    </location>
</feature>
<feature type="transmembrane region" description="Helical" evidence="6">
    <location>
        <begin position="79"/>
        <end position="99"/>
    </location>
</feature>
<dbReference type="EMBL" id="NGMO01000004">
    <property type="protein sequence ID" value="OTP09494.1"/>
    <property type="molecule type" value="Genomic_DNA"/>
</dbReference>
<dbReference type="Pfam" id="PF03073">
    <property type="entry name" value="TspO_MBR"/>
    <property type="match status" value="1"/>
</dbReference>
<sequence length="156" mass="18474">MNRLKDYRLWICIIGVVALGFLSGLLSGNPGSYYYSLQLPAFAPPSWIFGPMWTFLYILMGIALYLILDMSKKKIRIKLLWLFVIQFTCNFIWSILFFYLQNSFIAAMDITILVIVLAVLLYHLWLHNRLAMWLMIPYYLWVLFATLLNYSIYFLN</sequence>
<dbReference type="PANTHER" id="PTHR10057:SF0">
    <property type="entry name" value="TRANSLOCATOR PROTEIN"/>
    <property type="match status" value="1"/>
</dbReference>
<evidence type="ECO:0000256" key="6">
    <source>
        <dbReference type="SAM" id="Phobius"/>
    </source>
</evidence>
<keyword evidence="5 6" id="KW-0472">Membrane</keyword>
<evidence type="ECO:0000313" key="7">
    <source>
        <dbReference type="EMBL" id="OTP09494.1"/>
    </source>
</evidence>
<evidence type="ECO:0000256" key="1">
    <source>
        <dbReference type="ARBA" id="ARBA00004141"/>
    </source>
</evidence>
<dbReference type="CDD" id="cd15904">
    <property type="entry name" value="TSPO_MBR"/>
    <property type="match status" value="1"/>
</dbReference>
<evidence type="ECO:0000313" key="8">
    <source>
        <dbReference type="Proteomes" id="UP000194933"/>
    </source>
</evidence>
<organism evidence="7 8">
    <name type="scientific">Candidatus Enterococcus wittei</name>
    <dbReference type="NCBI Taxonomy" id="1987383"/>
    <lineage>
        <taxon>Bacteria</taxon>
        <taxon>Bacillati</taxon>
        <taxon>Bacillota</taxon>
        <taxon>Bacilli</taxon>
        <taxon>Lactobacillales</taxon>
        <taxon>Enterococcaceae</taxon>
        <taxon>Enterococcus</taxon>
    </lineage>
</organism>
<dbReference type="PIRSF" id="PIRSF005859">
    <property type="entry name" value="PBR"/>
    <property type="match status" value="1"/>
</dbReference>
<protein>
    <submittedName>
        <fullName evidence="7">Tryptophan-rich sensory protein</fullName>
    </submittedName>
</protein>